<dbReference type="InterPro" id="IPR046879">
    <property type="entry name" value="KANL3/Tex30_Abhydrolase"/>
</dbReference>
<sequence>MMPPLAIVLAGRSNTAKRSDILTRVARKFGERGQPVFVFESPRHAASEGINRRLEQALPGIARSTGQALSWPRLAAWYAVKTALACASPHRLDFLMAALLPPWLIASWELQRFIESLPHARVVVVTHSAGGVAATRIAAHPHVQAIASFGYPFRHPERRREAYRTRHLRAVVKPMVVIQGRGDAYGGDPAQFGRFLGPTCSIVSLECDHEYHGLDDGAFARAWEAIDHVHDLACQKESQAPRLDCATSVSGQTC</sequence>
<dbReference type="Gene3D" id="3.40.50.1820">
    <property type="entry name" value="alpha/beta hydrolase"/>
    <property type="match status" value="1"/>
</dbReference>
<dbReference type="InterPro" id="IPR029058">
    <property type="entry name" value="AB_hydrolase_fold"/>
</dbReference>
<dbReference type="Proteomes" id="UP001184150">
    <property type="component" value="Unassembled WGS sequence"/>
</dbReference>
<keyword evidence="3" id="KW-1185">Reference proteome</keyword>
<dbReference type="SUPFAM" id="SSF53474">
    <property type="entry name" value="alpha/beta-Hydrolases"/>
    <property type="match status" value="1"/>
</dbReference>
<dbReference type="RefSeq" id="WP_171798339.1">
    <property type="nucleotide sequence ID" value="NZ_JAVDRD010000005.1"/>
</dbReference>
<comment type="caution">
    <text evidence="2">The sequence shown here is derived from an EMBL/GenBank/DDBJ whole genome shotgun (WGS) entry which is preliminary data.</text>
</comment>
<feature type="domain" description="KANL3/Tex30 alpha/beta hydrolase-like" evidence="1">
    <location>
        <begin position="112"/>
        <end position="190"/>
    </location>
</feature>
<evidence type="ECO:0000259" key="1">
    <source>
        <dbReference type="Pfam" id="PF20408"/>
    </source>
</evidence>
<reference evidence="2 3" key="1">
    <citation type="submission" date="2023-07" db="EMBL/GenBank/DDBJ databases">
        <title>Sorghum-associated microbial communities from plants grown in Nebraska, USA.</title>
        <authorList>
            <person name="Schachtman D."/>
        </authorList>
    </citation>
    <scope>NUCLEOTIDE SEQUENCE [LARGE SCALE GENOMIC DNA]</scope>
    <source>
        <strain evidence="2 3">DS1027</strain>
    </source>
</reference>
<protein>
    <submittedName>
        <fullName evidence="2">Alpha/beta-hydrolase family hydrolase</fullName>
    </submittedName>
</protein>
<evidence type="ECO:0000313" key="2">
    <source>
        <dbReference type="EMBL" id="MDR6511427.1"/>
    </source>
</evidence>
<evidence type="ECO:0000313" key="3">
    <source>
        <dbReference type="Proteomes" id="UP001184150"/>
    </source>
</evidence>
<gene>
    <name evidence="2" type="ORF">J2792_002299</name>
</gene>
<proteinExistence type="predicted"/>
<organism evidence="2 3">
    <name type="scientific">Novosphingobium capsulatum</name>
    <dbReference type="NCBI Taxonomy" id="13688"/>
    <lineage>
        <taxon>Bacteria</taxon>
        <taxon>Pseudomonadati</taxon>
        <taxon>Pseudomonadota</taxon>
        <taxon>Alphaproteobacteria</taxon>
        <taxon>Sphingomonadales</taxon>
        <taxon>Sphingomonadaceae</taxon>
        <taxon>Novosphingobium</taxon>
    </lineage>
</organism>
<name>A0ABU1MN26_9SPHN</name>
<dbReference type="Pfam" id="PF20408">
    <property type="entry name" value="Abhydrolase_11"/>
    <property type="match status" value="1"/>
</dbReference>
<dbReference type="EMBL" id="JAVDRD010000005">
    <property type="protein sequence ID" value="MDR6511427.1"/>
    <property type="molecule type" value="Genomic_DNA"/>
</dbReference>
<accession>A0ABU1MN26</accession>